<dbReference type="EMBL" id="GBRH01262602">
    <property type="protein sequence ID" value="JAD35293.1"/>
    <property type="molecule type" value="Transcribed_RNA"/>
</dbReference>
<reference evidence="1" key="1">
    <citation type="submission" date="2014-09" db="EMBL/GenBank/DDBJ databases">
        <authorList>
            <person name="Magalhaes I.L.F."/>
            <person name="Oliveira U."/>
            <person name="Santos F.R."/>
            <person name="Vidigal T.H.D.A."/>
            <person name="Brescovit A.D."/>
            <person name="Santos A.J."/>
        </authorList>
    </citation>
    <scope>NUCLEOTIDE SEQUENCE</scope>
    <source>
        <tissue evidence="1">Shoot tissue taken approximately 20 cm above the soil surface</tissue>
    </source>
</reference>
<reference evidence="1" key="2">
    <citation type="journal article" date="2015" name="Data Brief">
        <title>Shoot transcriptome of the giant reed, Arundo donax.</title>
        <authorList>
            <person name="Barrero R.A."/>
            <person name="Guerrero F.D."/>
            <person name="Moolhuijzen P."/>
            <person name="Goolsby J.A."/>
            <person name="Tidwell J."/>
            <person name="Bellgard S.E."/>
            <person name="Bellgard M.I."/>
        </authorList>
    </citation>
    <scope>NUCLEOTIDE SEQUENCE</scope>
    <source>
        <tissue evidence="1">Shoot tissue taken approximately 20 cm above the soil surface</tissue>
    </source>
</reference>
<evidence type="ECO:0000313" key="1">
    <source>
        <dbReference type="EMBL" id="JAD35293.1"/>
    </source>
</evidence>
<dbReference type="AlphaFoldDB" id="A0A0A8ZC90"/>
<proteinExistence type="predicted"/>
<name>A0A0A8ZC90_ARUDO</name>
<sequence length="50" mass="5511">MGRHWFRMTLSPSVFFSPSFPAARSLAIAAMGGGWSNLQCAPYLHVPDLM</sequence>
<protein>
    <submittedName>
        <fullName evidence="1">Uncharacterized protein</fullName>
    </submittedName>
</protein>
<accession>A0A0A8ZC90</accession>
<organism evidence="1">
    <name type="scientific">Arundo donax</name>
    <name type="common">Giant reed</name>
    <name type="synonym">Donax arundinaceus</name>
    <dbReference type="NCBI Taxonomy" id="35708"/>
    <lineage>
        <taxon>Eukaryota</taxon>
        <taxon>Viridiplantae</taxon>
        <taxon>Streptophyta</taxon>
        <taxon>Embryophyta</taxon>
        <taxon>Tracheophyta</taxon>
        <taxon>Spermatophyta</taxon>
        <taxon>Magnoliopsida</taxon>
        <taxon>Liliopsida</taxon>
        <taxon>Poales</taxon>
        <taxon>Poaceae</taxon>
        <taxon>PACMAD clade</taxon>
        <taxon>Arundinoideae</taxon>
        <taxon>Arundineae</taxon>
        <taxon>Arundo</taxon>
    </lineage>
</organism>